<feature type="binding site" evidence="8">
    <location>
        <begin position="153"/>
        <end position="154"/>
    </location>
    <ligand>
        <name>substrate</name>
    </ligand>
</feature>
<comment type="caution">
    <text evidence="12">The sequence shown here is derived from an EMBL/GenBank/DDBJ whole genome shotgun (WGS) entry which is preliminary data.</text>
</comment>
<dbReference type="PIRSF" id="PIRSF001492">
    <property type="entry name" value="IPGAM"/>
    <property type="match status" value="1"/>
</dbReference>
<evidence type="ECO:0000256" key="3">
    <source>
        <dbReference type="ARBA" id="ARBA00008819"/>
    </source>
</evidence>
<dbReference type="EC" id="5.4.2.12" evidence="8 9"/>
<dbReference type="PANTHER" id="PTHR31637">
    <property type="entry name" value="2,3-BISPHOSPHOGLYCERATE-INDEPENDENT PHOSPHOGLYCERATE MUTASE"/>
    <property type="match status" value="1"/>
</dbReference>
<feature type="binding site" evidence="8">
    <location>
        <position position="396"/>
    </location>
    <ligand>
        <name>Mn(2+)</name>
        <dbReference type="ChEBI" id="CHEBI:29035"/>
        <label>1</label>
    </ligand>
</feature>
<feature type="domain" description="Metalloenzyme" evidence="10">
    <location>
        <begin position="5"/>
        <end position="493"/>
    </location>
</feature>
<dbReference type="Gene3D" id="3.40.1450.10">
    <property type="entry name" value="BPG-independent phosphoglycerate mutase, domain B"/>
    <property type="match status" value="1"/>
</dbReference>
<feature type="binding site" evidence="8">
    <location>
        <begin position="254"/>
        <end position="257"/>
    </location>
    <ligand>
        <name>substrate</name>
    </ligand>
</feature>
<feature type="binding site" evidence="8">
    <location>
        <position position="13"/>
    </location>
    <ligand>
        <name>Mn(2+)</name>
        <dbReference type="ChEBI" id="CHEBI:29035"/>
        <label>2</label>
    </ligand>
</feature>
<dbReference type="Pfam" id="PF06415">
    <property type="entry name" value="iPGM_N"/>
    <property type="match status" value="1"/>
</dbReference>
<evidence type="ECO:0000256" key="5">
    <source>
        <dbReference type="ARBA" id="ARBA00023152"/>
    </source>
</evidence>
<organism evidence="12 13">
    <name type="scientific">Pararhodobacter zhoushanensis</name>
    <dbReference type="NCBI Taxonomy" id="2479545"/>
    <lineage>
        <taxon>Bacteria</taxon>
        <taxon>Pseudomonadati</taxon>
        <taxon>Pseudomonadota</taxon>
        <taxon>Alphaproteobacteria</taxon>
        <taxon>Rhodobacterales</taxon>
        <taxon>Paracoccaceae</taxon>
        <taxon>Pararhodobacter</taxon>
    </lineage>
</organism>
<feature type="domain" description="BPG-independent PGAM N-terminal" evidence="11">
    <location>
        <begin position="83"/>
        <end position="291"/>
    </location>
</feature>
<gene>
    <name evidence="8 12" type="primary">gpmI</name>
    <name evidence="12" type="ORF">OKW52_04190</name>
</gene>
<evidence type="ECO:0000256" key="8">
    <source>
        <dbReference type="HAMAP-Rule" id="MF_01038"/>
    </source>
</evidence>
<dbReference type="EMBL" id="JAPDFL010000001">
    <property type="protein sequence ID" value="MCW1931485.1"/>
    <property type="molecule type" value="Genomic_DNA"/>
</dbReference>
<dbReference type="Pfam" id="PF01676">
    <property type="entry name" value="Metalloenzyme"/>
    <property type="match status" value="1"/>
</dbReference>
<comment type="similarity">
    <text evidence="3 8">Belongs to the BPG-independent phosphoglycerate mutase family.</text>
</comment>
<feature type="binding site" evidence="8">
    <location>
        <position position="456"/>
    </location>
    <ligand>
        <name>Mn(2+)</name>
        <dbReference type="ChEBI" id="CHEBI:29035"/>
        <label>1</label>
    </ligand>
</feature>
<feature type="binding site" evidence="8">
    <location>
        <position position="63"/>
    </location>
    <ligand>
        <name>Mn(2+)</name>
        <dbReference type="ChEBI" id="CHEBI:29035"/>
        <label>2</label>
    </ligand>
</feature>
<comment type="function">
    <text evidence="8">Catalyzes the interconversion of 2-phosphoglycerate and 3-phosphoglycerate.</text>
</comment>
<dbReference type="InterPro" id="IPR017850">
    <property type="entry name" value="Alkaline_phosphatase_core_sf"/>
</dbReference>
<dbReference type="Gene3D" id="3.40.720.10">
    <property type="entry name" value="Alkaline Phosphatase, subunit A"/>
    <property type="match status" value="1"/>
</dbReference>
<feature type="binding site" evidence="8">
    <location>
        <position position="400"/>
    </location>
    <ligand>
        <name>Mn(2+)</name>
        <dbReference type="ChEBI" id="CHEBI:29035"/>
        <label>1</label>
    </ligand>
</feature>
<dbReference type="PANTHER" id="PTHR31637:SF0">
    <property type="entry name" value="2,3-BISPHOSPHOGLYCERATE-INDEPENDENT PHOSPHOGLYCERATE MUTASE"/>
    <property type="match status" value="1"/>
</dbReference>
<feature type="binding site" evidence="8">
    <location>
        <position position="189"/>
    </location>
    <ligand>
        <name>substrate</name>
    </ligand>
</feature>
<keyword evidence="4 8" id="KW-0479">Metal-binding</keyword>
<proteinExistence type="inferred from homology"/>
<dbReference type="GO" id="GO:0004619">
    <property type="term" value="F:phosphoglycerate mutase activity"/>
    <property type="evidence" value="ECO:0007669"/>
    <property type="project" value="UniProtKB-EC"/>
</dbReference>
<dbReference type="SUPFAM" id="SSF64158">
    <property type="entry name" value="2,3-Bisphosphoglycerate-independent phosphoglycerate mutase, substrate-binding domain"/>
    <property type="match status" value="1"/>
</dbReference>
<sequence>MTRAKPVVLCILDGWGINPNPLGNAVALADTPNFDRVMATCPNATLVTFGPDVGLPTGQMGNSEVGHTNIGAGRVVAMDLGQIDLAVEDGSFAANAALGEFIARLQDSGGTAHLMAVVSDGGVHGHISHLKAAVKAIAGAGIPVAIHAITDGRDVAPKSAQGFIDDLLSDLPAGATIATVIGRYWAMDRDSRWERVERAYDAMVEGQGKPCAGAAEAVAEAYAAGETDEFITPTVLGDYKGARGGDGLFCLNFRADRAREILAAIGAPAFNGFAVKNRVNWAMLLGMVEYSDAHNAFMHTAFPKRVIRNTLGEWVAKQGLRQFRLAETEKYPHVTFFLNGGRETPEEGEDRFMPSSPKVATYDLQPEMSAPEVTDHFVAAIEEGYDLIVVNYANPDMVGHTGIVEAGIKAVEEVDRDLGRVLEALEKVGGAMLLTADHGNCETMIDYATGGPHTAHTTNLVPVALVNWPEAVTLDEGRLADVAPTLLEMMGLPQPDEMTGHSLIRRG</sequence>
<dbReference type="NCBIfam" id="TIGR01307">
    <property type="entry name" value="pgm_bpd_ind"/>
    <property type="match status" value="1"/>
</dbReference>
<dbReference type="InterPro" id="IPR005995">
    <property type="entry name" value="Pgm_bpd_ind"/>
</dbReference>
<evidence type="ECO:0000313" key="13">
    <source>
        <dbReference type="Proteomes" id="UP001208938"/>
    </source>
</evidence>
<protein>
    <recommendedName>
        <fullName evidence="8 9">2,3-bisphosphoglycerate-independent phosphoglycerate mutase</fullName>
        <shortName evidence="8">BPG-independent PGAM</shortName>
        <shortName evidence="8">Phosphoglyceromutase</shortName>
        <shortName evidence="8">iPGM</shortName>
        <ecNumber evidence="8 9">5.4.2.12</ecNumber>
    </recommendedName>
</protein>
<evidence type="ECO:0000256" key="7">
    <source>
        <dbReference type="ARBA" id="ARBA00023235"/>
    </source>
</evidence>
<feature type="binding site" evidence="8">
    <location>
        <position position="124"/>
    </location>
    <ligand>
        <name>substrate</name>
    </ligand>
</feature>
<evidence type="ECO:0000259" key="10">
    <source>
        <dbReference type="Pfam" id="PF01676"/>
    </source>
</evidence>
<dbReference type="SUPFAM" id="SSF53649">
    <property type="entry name" value="Alkaline phosphatase-like"/>
    <property type="match status" value="1"/>
</dbReference>
<dbReference type="InterPro" id="IPR006124">
    <property type="entry name" value="Metalloenzyme"/>
</dbReference>
<keyword evidence="5 8" id="KW-0324">Glycolysis</keyword>
<evidence type="ECO:0000259" key="11">
    <source>
        <dbReference type="Pfam" id="PF06415"/>
    </source>
</evidence>
<evidence type="ECO:0000256" key="2">
    <source>
        <dbReference type="ARBA" id="ARBA00004798"/>
    </source>
</evidence>
<dbReference type="CDD" id="cd16010">
    <property type="entry name" value="iPGM"/>
    <property type="match status" value="1"/>
</dbReference>
<comment type="cofactor">
    <cofactor evidence="8">
        <name>Mn(2+)</name>
        <dbReference type="ChEBI" id="CHEBI:29035"/>
    </cofactor>
    <text evidence="8">Binds 2 manganese ions per subunit.</text>
</comment>
<comment type="catalytic activity">
    <reaction evidence="1 8">
        <text>(2R)-2-phosphoglycerate = (2R)-3-phosphoglycerate</text>
        <dbReference type="Rhea" id="RHEA:15901"/>
        <dbReference type="ChEBI" id="CHEBI:58272"/>
        <dbReference type="ChEBI" id="CHEBI:58289"/>
        <dbReference type="EC" id="5.4.2.12"/>
    </reaction>
</comment>
<evidence type="ECO:0000256" key="9">
    <source>
        <dbReference type="NCBIfam" id="TIGR01307"/>
    </source>
</evidence>
<feature type="binding site" evidence="8">
    <location>
        <position position="330"/>
    </location>
    <ligand>
        <name>substrate</name>
    </ligand>
</feature>
<reference evidence="12 13" key="1">
    <citation type="submission" date="2022-10" db="EMBL/GenBank/DDBJ databases">
        <title>Pararhodobacter sp. nov., isolated from marine algae.</title>
        <authorList>
            <person name="Choi B.J."/>
            <person name="Kim J.M."/>
            <person name="Lee J.K."/>
            <person name="Choi D.G."/>
            <person name="Jeon C.O."/>
        </authorList>
    </citation>
    <scope>NUCLEOTIDE SEQUENCE [LARGE SCALE GENOMIC DNA]</scope>
    <source>
        <strain evidence="12 13">ZQ420</strain>
    </source>
</reference>
<comment type="pathway">
    <text evidence="2 8">Carbohydrate degradation; glycolysis; pyruvate from D-glyceraldehyde 3-phosphate: step 3/5.</text>
</comment>
<dbReference type="Proteomes" id="UP001208938">
    <property type="component" value="Unassembled WGS sequence"/>
</dbReference>
<keyword evidence="7 8" id="KW-0413">Isomerase</keyword>
<feature type="binding site" evidence="8">
    <location>
        <position position="183"/>
    </location>
    <ligand>
        <name>substrate</name>
    </ligand>
</feature>
<evidence type="ECO:0000256" key="6">
    <source>
        <dbReference type="ARBA" id="ARBA00023211"/>
    </source>
</evidence>
<dbReference type="InterPro" id="IPR036646">
    <property type="entry name" value="PGAM_B_sf"/>
</dbReference>
<evidence type="ECO:0000256" key="1">
    <source>
        <dbReference type="ARBA" id="ARBA00000370"/>
    </source>
</evidence>
<evidence type="ECO:0000256" key="4">
    <source>
        <dbReference type="ARBA" id="ARBA00022723"/>
    </source>
</evidence>
<feature type="active site" description="Phosphoserine intermediate" evidence="8">
    <location>
        <position position="63"/>
    </location>
</feature>
<comment type="subunit">
    <text evidence="8">Monomer.</text>
</comment>
<name>A0ABT3GVG3_9RHOB</name>
<feature type="binding site" evidence="8">
    <location>
        <position position="438"/>
    </location>
    <ligand>
        <name>Mn(2+)</name>
        <dbReference type="ChEBI" id="CHEBI:29035"/>
        <label>2</label>
    </ligand>
</feature>
<feature type="binding site" evidence="8">
    <location>
        <position position="437"/>
    </location>
    <ligand>
        <name>Mn(2+)</name>
        <dbReference type="ChEBI" id="CHEBI:29035"/>
        <label>2</label>
    </ligand>
</feature>
<keyword evidence="13" id="KW-1185">Reference proteome</keyword>
<accession>A0ABT3GVG3</accession>
<keyword evidence="6 8" id="KW-0464">Manganese</keyword>
<dbReference type="HAMAP" id="MF_01038">
    <property type="entry name" value="GpmI"/>
    <property type="match status" value="1"/>
</dbReference>
<dbReference type="InterPro" id="IPR011258">
    <property type="entry name" value="BPG-indep_PGM_N"/>
</dbReference>
<evidence type="ECO:0000313" key="12">
    <source>
        <dbReference type="EMBL" id="MCW1931485.1"/>
    </source>
</evidence>
<dbReference type="RefSeq" id="WP_264504595.1">
    <property type="nucleotide sequence ID" value="NZ_JAPDFL010000001.1"/>
</dbReference>